<proteinExistence type="predicted"/>
<feature type="compositionally biased region" description="Low complexity" evidence="1">
    <location>
        <begin position="136"/>
        <end position="163"/>
    </location>
</feature>
<comment type="caution">
    <text evidence="3">The sequence shown here is derived from an EMBL/GenBank/DDBJ whole genome shotgun (WGS) entry which is preliminary data.</text>
</comment>
<protein>
    <recommendedName>
        <fullName evidence="2">Programmed cell death protein 2 C-terminal domain-containing protein</fullName>
    </recommendedName>
</protein>
<sequence length="655" mass="68806">MVLGVSGDLLGPDEPRTHYLTKVGGTAFVPSTTCKLGFISCTWKDSSICRACGKGLSLVFQAYAPISTERGQSIERVLLVLGCTHPGCGQDARSWRAFRCQLAAPSTSSVAPQLDQQSEEQMLPASASTNSTQGMAPAQAPAQAQAQAQAPAPASAQAQAQASGRSDPANTIMTDVPSPHGYNLAAGNSEADPFGGGFDFDDGFGFGDGSSSEVVGASSQPVPAGASSSSTVVAAPDAAAFDFADLGAVLEGCAIKQRMNASGRGCEVRQHQGKSAAAIGNISSSNNISSHRGDERRQRQQQLWPQGVESATAGGSGENQLCAHGSSSGSSSLMLPLTGPLLPEFHIIAVEEPTERRRAMRPADDDHVKRLLAEYESLERRQAGRLCGGRRQGPPSPSGFAAGASSSTHSPRPAAATDIAMYGAETGRSSSMVAGSSGMEGVVAAGGDSDLADGCGRWPEAEADEAMTSSWAGEEYEEDHVRGVQGPYLKYAARLALYPEQCARYALGGDVLWPLRSPPRPPPCGRCGSPRVFEMQLMAPLLAMVLDCADWLSDSELERHRTGINAAANWDFTTLAVYTCTANCHLHHQGRPQVPLPSGSSVTAAAADADDAWVIMKQQQLKERAEEGVKVLLIMEEHVEVVSEDQCHVPEELKI</sequence>
<feature type="region of interest" description="Disordered" evidence="1">
    <location>
        <begin position="276"/>
        <end position="329"/>
    </location>
</feature>
<dbReference type="Proteomes" id="UP001165090">
    <property type="component" value="Unassembled WGS sequence"/>
</dbReference>
<keyword evidence="4" id="KW-1185">Reference proteome</keyword>
<gene>
    <name evidence="3" type="ORF">VaNZ11_001805</name>
</gene>
<feature type="compositionally biased region" description="Polar residues" evidence="1">
    <location>
        <begin position="109"/>
        <end position="134"/>
    </location>
</feature>
<name>A0ABQ5RRJ9_9CHLO</name>
<reference evidence="3 4" key="1">
    <citation type="journal article" date="2023" name="IScience">
        <title>Expanded male sex-determining region conserved during the evolution of homothallism in the green alga Volvox.</title>
        <authorList>
            <person name="Yamamoto K."/>
            <person name="Matsuzaki R."/>
            <person name="Mahakham W."/>
            <person name="Heman W."/>
            <person name="Sekimoto H."/>
            <person name="Kawachi M."/>
            <person name="Minakuchi Y."/>
            <person name="Toyoda A."/>
            <person name="Nozaki H."/>
        </authorList>
    </citation>
    <scope>NUCLEOTIDE SEQUENCE [LARGE SCALE GENOMIC DNA]</scope>
    <source>
        <strain evidence="3 4">NIES-4468</strain>
    </source>
</reference>
<dbReference type="EMBL" id="BSDZ01000004">
    <property type="protein sequence ID" value="GLI59884.1"/>
    <property type="molecule type" value="Genomic_DNA"/>
</dbReference>
<feature type="non-terminal residue" evidence="3">
    <location>
        <position position="655"/>
    </location>
</feature>
<dbReference type="Pfam" id="PF04194">
    <property type="entry name" value="PDCD2_C"/>
    <property type="match status" value="1"/>
</dbReference>
<dbReference type="PANTHER" id="PTHR47762:SF2">
    <property type="entry name" value="OS04G0640800 PROTEIN"/>
    <property type="match status" value="1"/>
</dbReference>
<dbReference type="InterPro" id="IPR007320">
    <property type="entry name" value="PDCD2_C"/>
</dbReference>
<feature type="domain" description="Programmed cell death protein 2 C-terminal" evidence="2">
    <location>
        <begin position="488"/>
        <end position="586"/>
    </location>
</feature>
<feature type="region of interest" description="Disordered" evidence="1">
    <location>
        <begin position="109"/>
        <end position="188"/>
    </location>
</feature>
<organism evidence="3 4">
    <name type="scientific">Volvox africanus</name>
    <dbReference type="NCBI Taxonomy" id="51714"/>
    <lineage>
        <taxon>Eukaryota</taxon>
        <taxon>Viridiplantae</taxon>
        <taxon>Chlorophyta</taxon>
        <taxon>core chlorophytes</taxon>
        <taxon>Chlorophyceae</taxon>
        <taxon>CS clade</taxon>
        <taxon>Chlamydomonadales</taxon>
        <taxon>Volvocaceae</taxon>
        <taxon>Volvox</taxon>
    </lineage>
</organism>
<evidence type="ECO:0000313" key="3">
    <source>
        <dbReference type="EMBL" id="GLI59884.1"/>
    </source>
</evidence>
<feature type="region of interest" description="Disordered" evidence="1">
    <location>
        <begin position="382"/>
        <end position="413"/>
    </location>
</feature>
<evidence type="ECO:0000313" key="4">
    <source>
        <dbReference type="Proteomes" id="UP001165090"/>
    </source>
</evidence>
<feature type="compositionally biased region" description="Low complexity" evidence="1">
    <location>
        <begin position="398"/>
        <end position="407"/>
    </location>
</feature>
<evidence type="ECO:0000259" key="2">
    <source>
        <dbReference type="Pfam" id="PF04194"/>
    </source>
</evidence>
<evidence type="ECO:0000256" key="1">
    <source>
        <dbReference type="SAM" id="MobiDB-lite"/>
    </source>
</evidence>
<feature type="compositionally biased region" description="Low complexity" evidence="1">
    <location>
        <begin position="276"/>
        <end position="290"/>
    </location>
</feature>
<accession>A0ABQ5RRJ9</accession>
<dbReference type="PANTHER" id="PTHR47762">
    <property type="entry name" value="OSJNBB0079B02.4 PROTEIN"/>
    <property type="match status" value="1"/>
</dbReference>